<evidence type="ECO:0000313" key="2">
    <source>
        <dbReference type="EMBL" id="GIP18161.1"/>
    </source>
</evidence>
<keyword evidence="3" id="KW-1185">Reference proteome</keyword>
<dbReference type="RefSeq" id="WP_213518209.1">
    <property type="nucleotide sequence ID" value="NZ_BOSE01000007.1"/>
</dbReference>
<gene>
    <name evidence="2" type="ORF">J40TS1_38030</name>
</gene>
<reference evidence="2" key="1">
    <citation type="submission" date="2021-03" db="EMBL/GenBank/DDBJ databases">
        <title>Antimicrobial resistance genes in bacteria isolated from Japanese honey, and their potential for conferring macrolide and lincosamide resistance in the American foulbrood pathogen Paenibacillus larvae.</title>
        <authorList>
            <person name="Okamoto M."/>
            <person name="Kumagai M."/>
            <person name="Kanamori H."/>
            <person name="Takamatsu D."/>
        </authorList>
    </citation>
    <scope>NUCLEOTIDE SEQUENCE</scope>
    <source>
        <strain evidence="2">J40TS1</strain>
    </source>
</reference>
<comment type="caution">
    <text evidence="2">The sequence shown here is derived from an EMBL/GenBank/DDBJ whole genome shotgun (WGS) entry which is preliminary data.</text>
</comment>
<evidence type="ECO:0000313" key="3">
    <source>
        <dbReference type="Proteomes" id="UP000683139"/>
    </source>
</evidence>
<evidence type="ECO:0000256" key="1">
    <source>
        <dbReference type="SAM" id="Phobius"/>
    </source>
</evidence>
<feature type="transmembrane region" description="Helical" evidence="1">
    <location>
        <begin position="20"/>
        <end position="45"/>
    </location>
</feature>
<dbReference type="EMBL" id="BOSE01000007">
    <property type="protein sequence ID" value="GIP18161.1"/>
    <property type="molecule type" value="Genomic_DNA"/>
</dbReference>
<name>A0A919YVS6_9BACL</name>
<keyword evidence="1" id="KW-0472">Membrane</keyword>
<dbReference type="AlphaFoldDB" id="A0A919YVS6"/>
<protein>
    <submittedName>
        <fullName evidence="2">Uncharacterized protein</fullName>
    </submittedName>
</protein>
<keyword evidence="1" id="KW-1133">Transmembrane helix</keyword>
<feature type="transmembrane region" description="Helical" evidence="1">
    <location>
        <begin position="75"/>
        <end position="94"/>
    </location>
</feature>
<proteinExistence type="predicted"/>
<organism evidence="2 3">
    <name type="scientific">Paenibacillus montaniterrae</name>
    <dbReference type="NCBI Taxonomy" id="429341"/>
    <lineage>
        <taxon>Bacteria</taxon>
        <taxon>Bacillati</taxon>
        <taxon>Bacillota</taxon>
        <taxon>Bacilli</taxon>
        <taxon>Bacillales</taxon>
        <taxon>Paenibacillaceae</taxon>
        <taxon>Paenibacillus</taxon>
    </lineage>
</organism>
<keyword evidence="1" id="KW-0812">Transmembrane</keyword>
<accession>A0A919YVS6</accession>
<sequence>MKLIKRDFESIDFEWTENTFGYLSIPAFFIGIVLFSFPDIVYKVFLECQYRVMKPNSEFEDNIPKKEIPAIIEKILKSIGMILILLGIICFWFSKDFYELIF</sequence>
<dbReference type="Proteomes" id="UP000683139">
    <property type="component" value="Unassembled WGS sequence"/>
</dbReference>